<keyword evidence="2" id="KW-1185">Reference proteome</keyword>
<evidence type="ECO:0000313" key="2">
    <source>
        <dbReference type="Proteomes" id="UP000276128"/>
    </source>
</evidence>
<dbReference type="RefSeq" id="WP_126142644.1">
    <property type="nucleotide sequence ID" value="NZ_RXHU01000054.1"/>
</dbReference>
<dbReference type="PROSITE" id="PS00761">
    <property type="entry name" value="SPASE_I_3"/>
    <property type="match status" value="1"/>
</dbReference>
<sequence>MQGDTELWKTDMYLTAIQLKDIDLLCLDIFDTLYFRMCSQPADLFGIAAGKAHARGTLAASIAPEAFQAMRMEAERRARERERARTGFGEVTLPLIYAEMPETVCDREALIDMELETEAEYGYLNPHIVSLMKACRERDIPVALVSDMYLLGDQLRYLLASNGLDLTLIHSLWVSSEEGDGKSSGYLFEKVKAHYAQIASGRMLHIGDNRAADVDGAAKAGIRSVYYGVIPESFANLHHWEQVRHGQVLPAWKSLRKLAGAASGRIAVQPGSAGQFFYSFGAQVLGPFLQALCEWVLDLCEAEGIGTVHPLMREAYLLGPMLERAASLRGMTLEVKPVYVSRQAVLLAGMSSFGERERDQLLGIHGVKVHELWEVLELPEEAAVFAPWQELEVAECRTVRLENGETVYDRIVKRLSSESVERRMAQTIEVHRSRFITYVEQQFGDPASLVTLDIGFNGTMQQALERIVALAGGQPRMRHLLAVGADRLDALRMSGMDVRSMLRAGSGGCEEGDRIARTPAFLEELLMGNFGSTLRYREEENGLVTPVTAALKRSEDELALKAICQEGAFAFQRYYAYLLAHKGAWLPRASREAISWSKPLHRVLDMPMLREAQELGDLIHQDNFVTEHAVPICEELDERWYADGAEAFLLSCNYGQSVLNAYWPQGLATRRFPSYLYGFYLRNAERFGRKVMLFDVIERVKAAGCVAVALYGTGGFAEEAIKMLWFHGFSTPMWIDPQREEAAEPWGDFKYATLAQLAERADQDGRIAIVIAELSEMGAHRRRVEQALQGQEATISIFAV</sequence>
<dbReference type="Gene3D" id="3.40.50.1000">
    <property type="entry name" value="HAD superfamily/HAD-like"/>
    <property type="match status" value="1"/>
</dbReference>
<dbReference type="EMBL" id="RXHU01000054">
    <property type="protein sequence ID" value="RTE08343.1"/>
    <property type="molecule type" value="Genomic_DNA"/>
</dbReference>
<dbReference type="InterPro" id="IPR036412">
    <property type="entry name" value="HAD-like_sf"/>
</dbReference>
<dbReference type="InterPro" id="IPR019758">
    <property type="entry name" value="Pept_S26A_signal_pept_1_CS"/>
</dbReference>
<evidence type="ECO:0000313" key="1">
    <source>
        <dbReference type="EMBL" id="RTE08343.1"/>
    </source>
</evidence>
<dbReference type="Proteomes" id="UP000276128">
    <property type="component" value="Unassembled WGS sequence"/>
</dbReference>
<name>A0A430JBF6_9BACL</name>
<dbReference type="GO" id="GO:0016020">
    <property type="term" value="C:membrane"/>
    <property type="evidence" value="ECO:0007669"/>
    <property type="project" value="InterPro"/>
</dbReference>
<dbReference type="GO" id="GO:0004252">
    <property type="term" value="F:serine-type endopeptidase activity"/>
    <property type="evidence" value="ECO:0007669"/>
    <property type="project" value="InterPro"/>
</dbReference>
<evidence type="ECO:0008006" key="3">
    <source>
        <dbReference type="Google" id="ProtNLM"/>
    </source>
</evidence>
<dbReference type="OrthoDB" id="9816564at2"/>
<accession>A0A430JBF6</accession>
<dbReference type="Pfam" id="PF00702">
    <property type="entry name" value="Hydrolase"/>
    <property type="match status" value="1"/>
</dbReference>
<protein>
    <recommendedName>
        <fullName evidence="3">HAD family hydrolase</fullName>
    </recommendedName>
</protein>
<dbReference type="InterPro" id="IPR023214">
    <property type="entry name" value="HAD_sf"/>
</dbReference>
<gene>
    <name evidence="1" type="ORF">EJQ19_18135</name>
</gene>
<dbReference type="SUPFAM" id="SSF56784">
    <property type="entry name" value="HAD-like"/>
    <property type="match status" value="1"/>
</dbReference>
<organism evidence="1 2">
    <name type="scientific">Paenibacillus whitsoniae</name>
    <dbReference type="NCBI Taxonomy" id="2496558"/>
    <lineage>
        <taxon>Bacteria</taxon>
        <taxon>Bacillati</taxon>
        <taxon>Bacillota</taxon>
        <taxon>Bacilli</taxon>
        <taxon>Bacillales</taxon>
        <taxon>Paenibacillaceae</taxon>
        <taxon>Paenibacillus</taxon>
    </lineage>
</organism>
<dbReference type="AlphaFoldDB" id="A0A430JBF6"/>
<reference evidence="1 2" key="1">
    <citation type="submission" date="2018-12" db="EMBL/GenBank/DDBJ databases">
        <title>Bacillus ochoae sp. nov., Paenibacillus whitsoniae sp. nov., Paenibacillus spiritus sp. nov. Isolated from the Mars Exploration Rover during spacecraft assembly.</title>
        <authorList>
            <person name="Seuylemezian A."/>
            <person name="Vaishampayan P."/>
        </authorList>
    </citation>
    <scope>NUCLEOTIDE SEQUENCE [LARGE SCALE GENOMIC DNA]</scope>
    <source>
        <strain evidence="1 2">MER 54</strain>
    </source>
</reference>
<comment type="caution">
    <text evidence="1">The sequence shown here is derived from an EMBL/GenBank/DDBJ whole genome shotgun (WGS) entry which is preliminary data.</text>
</comment>
<proteinExistence type="predicted"/>